<comment type="subcellular location">
    <subcellularLocation>
        <location evidence="1">Membrane</location>
        <topology evidence="1">Multi-pass membrane protein</topology>
    </subcellularLocation>
</comment>
<evidence type="ECO:0000256" key="2">
    <source>
        <dbReference type="ARBA" id="ARBA00022448"/>
    </source>
</evidence>
<feature type="transmembrane region" description="Helical" evidence="6">
    <location>
        <begin position="160"/>
        <end position="180"/>
    </location>
</feature>
<protein>
    <submittedName>
        <fullName evidence="7">Major facilitator superfamily domain-containing protein</fullName>
    </submittedName>
</protein>
<evidence type="ECO:0000256" key="1">
    <source>
        <dbReference type="ARBA" id="ARBA00004141"/>
    </source>
</evidence>
<sequence>MIPSILATALATAIGSGLAGKCQVFQPFLIASGIVSTIGCGLILTFDLNQSLGSIIGYQILYGVGTGLGVQLPNLVATVTSAAEDVSTAVSTVSFFMLLAGGWGVAVTDAMLNNLLLQKVPHYVPGLDGHAVLAVGAAGIEDAFTGQVLEGVRLAYLDGLHAGWALGTAAFGITFLWALLPRWPGRLTAPTGAPGAKGMAADVV</sequence>
<feature type="transmembrane region" description="Helical" evidence="6">
    <location>
        <begin position="29"/>
        <end position="48"/>
    </location>
</feature>
<dbReference type="Proteomes" id="UP001433268">
    <property type="component" value="Unassembled WGS sequence"/>
</dbReference>
<name>A0ABR1WQ30_9PEZI</name>
<keyword evidence="3 6" id="KW-0812">Transmembrane</keyword>
<keyword evidence="5 6" id="KW-0472">Membrane</keyword>
<feature type="transmembrane region" description="Helical" evidence="6">
    <location>
        <begin position="89"/>
        <end position="108"/>
    </location>
</feature>
<accession>A0ABR1WQ30</accession>
<dbReference type="PANTHER" id="PTHR23501">
    <property type="entry name" value="MAJOR FACILITATOR SUPERFAMILY"/>
    <property type="match status" value="1"/>
</dbReference>
<evidence type="ECO:0000313" key="7">
    <source>
        <dbReference type="EMBL" id="KAK8085645.1"/>
    </source>
</evidence>
<feature type="transmembrane region" description="Helical" evidence="6">
    <location>
        <begin position="60"/>
        <end position="83"/>
    </location>
</feature>
<dbReference type="RefSeq" id="XP_066670154.1">
    <property type="nucleotide sequence ID" value="XM_066811231.1"/>
</dbReference>
<keyword evidence="8" id="KW-1185">Reference proteome</keyword>
<evidence type="ECO:0000256" key="3">
    <source>
        <dbReference type="ARBA" id="ARBA00022692"/>
    </source>
</evidence>
<dbReference type="InterPro" id="IPR036259">
    <property type="entry name" value="MFS_trans_sf"/>
</dbReference>
<evidence type="ECO:0000256" key="6">
    <source>
        <dbReference type="SAM" id="Phobius"/>
    </source>
</evidence>
<evidence type="ECO:0000256" key="4">
    <source>
        <dbReference type="ARBA" id="ARBA00022989"/>
    </source>
</evidence>
<dbReference type="EMBL" id="JAQQWN010000005">
    <property type="protein sequence ID" value="KAK8085645.1"/>
    <property type="molecule type" value="Genomic_DNA"/>
</dbReference>
<evidence type="ECO:0000313" key="8">
    <source>
        <dbReference type="Proteomes" id="UP001433268"/>
    </source>
</evidence>
<gene>
    <name evidence="7" type="ORF">PG997_006916</name>
</gene>
<reference evidence="7 8" key="1">
    <citation type="submission" date="2023-01" db="EMBL/GenBank/DDBJ databases">
        <title>Analysis of 21 Apiospora genomes using comparative genomics revels a genus with tremendous synthesis potential of carbohydrate active enzymes and secondary metabolites.</title>
        <authorList>
            <person name="Sorensen T."/>
        </authorList>
    </citation>
    <scope>NUCLEOTIDE SEQUENCE [LARGE SCALE GENOMIC DNA]</scope>
    <source>
        <strain evidence="7 8">CBS 114990</strain>
    </source>
</reference>
<evidence type="ECO:0000256" key="5">
    <source>
        <dbReference type="ARBA" id="ARBA00023136"/>
    </source>
</evidence>
<dbReference type="GeneID" id="92044291"/>
<dbReference type="PANTHER" id="PTHR23501:SF177">
    <property type="entry name" value="MAJOR FACILITATOR SUPERFAMILY (MFS) PROFILE DOMAIN-CONTAINING PROTEIN-RELATED"/>
    <property type="match status" value="1"/>
</dbReference>
<keyword evidence="4 6" id="KW-1133">Transmembrane helix</keyword>
<organism evidence="7 8">
    <name type="scientific">Apiospora hydei</name>
    <dbReference type="NCBI Taxonomy" id="1337664"/>
    <lineage>
        <taxon>Eukaryota</taxon>
        <taxon>Fungi</taxon>
        <taxon>Dikarya</taxon>
        <taxon>Ascomycota</taxon>
        <taxon>Pezizomycotina</taxon>
        <taxon>Sordariomycetes</taxon>
        <taxon>Xylariomycetidae</taxon>
        <taxon>Amphisphaeriales</taxon>
        <taxon>Apiosporaceae</taxon>
        <taxon>Apiospora</taxon>
    </lineage>
</organism>
<proteinExistence type="predicted"/>
<comment type="caution">
    <text evidence="7">The sequence shown here is derived from an EMBL/GenBank/DDBJ whole genome shotgun (WGS) entry which is preliminary data.</text>
</comment>
<keyword evidence="2" id="KW-0813">Transport</keyword>
<dbReference type="SUPFAM" id="SSF103473">
    <property type="entry name" value="MFS general substrate transporter"/>
    <property type="match status" value="1"/>
</dbReference>